<keyword evidence="4 6" id="KW-1133">Transmembrane helix</keyword>
<keyword evidence="3 6" id="KW-0812">Transmembrane</keyword>
<comment type="caution">
    <text evidence="8">The sequence shown here is derived from an EMBL/GenBank/DDBJ whole genome shotgun (WGS) entry which is preliminary data.</text>
</comment>
<keyword evidence="2" id="KW-1003">Cell membrane</keyword>
<name>A0A7X5ZQT8_9PSEU</name>
<evidence type="ECO:0000256" key="5">
    <source>
        <dbReference type="ARBA" id="ARBA00023136"/>
    </source>
</evidence>
<dbReference type="Proteomes" id="UP000545493">
    <property type="component" value="Unassembled WGS sequence"/>
</dbReference>
<evidence type="ECO:0000313" key="9">
    <source>
        <dbReference type="Proteomes" id="UP000545493"/>
    </source>
</evidence>
<protein>
    <submittedName>
        <fullName evidence="8">Bacteriorhodopsin</fullName>
    </submittedName>
</protein>
<evidence type="ECO:0000256" key="3">
    <source>
        <dbReference type="ARBA" id="ARBA00022692"/>
    </source>
</evidence>
<dbReference type="EMBL" id="JAAOYM010000001">
    <property type="protein sequence ID" value="NIJ11831.1"/>
    <property type="molecule type" value="Genomic_DNA"/>
</dbReference>
<feature type="transmembrane region" description="Helical" evidence="6">
    <location>
        <begin position="52"/>
        <end position="70"/>
    </location>
</feature>
<organism evidence="8 9">
    <name type="scientific">Saccharomonospora amisosensis</name>
    <dbReference type="NCBI Taxonomy" id="1128677"/>
    <lineage>
        <taxon>Bacteria</taxon>
        <taxon>Bacillati</taxon>
        <taxon>Actinomycetota</taxon>
        <taxon>Actinomycetes</taxon>
        <taxon>Pseudonocardiales</taxon>
        <taxon>Pseudonocardiaceae</taxon>
        <taxon>Saccharomonospora</taxon>
    </lineage>
</organism>
<evidence type="ECO:0000256" key="2">
    <source>
        <dbReference type="ARBA" id="ARBA00022475"/>
    </source>
</evidence>
<feature type="domain" description="Cardiolipin synthase N-terminal" evidence="7">
    <location>
        <begin position="30"/>
        <end position="72"/>
    </location>
</feature>
<proteinExistence type="predicted"/>
<comment type="subcellular location">
    <subcellularLocation>
        <location evidence="1">Cell membrane</location>
        <topology evidence="1">Multi-pass membrane protein</topology>
    </subcellularLocation>
</comment>
<gene>
    <name evidence="8" type="ORF">FHU38_002175</name>
</gene>
<sequence length="80" mass="9123">MRGKKKIRWRDLSRSRQRAVVVGSLAQFTLAAIAWVDLARRTDAEVRGSRRLWAFVIAINFLGPIAYFTFGRRGGVVPFD</sequence>
<keyword evidence="5 6" id="KW-0472">Membrane</keyword>
<evidence type="ECO:0000259" key="7">
    <source>
        <dbReference type="Pfam" id="PF13396"/>
    </source>
</evidence>
<evidence type="ECO:0000256" key="1">
    <source>
        <dbReference type="ARBA" id="ARBA00004651"/>
    </source>
</evidence>
<dbReference type="RefSeq" id="WP_167169681.1">
    <property type="nucleotide sequence ID" value="NZ_JAAOYM010000001.1"/>
</dbReference>
<accession>A0A7X5ZQT8</accession>
<feature type="transmembrane region" description="Helical" evidence="6">
    <location>
        <begin position="20"/>
        <end position="40"/>
    </location>
</feature>
<evidence type="ECO:0000256" key="4">
    <source>
        <dbReference type="ARBA" id="ARBA00022989"/>
    </source>
</evidence>
<evidence type="ECO:0000313" key="8">
    <source>
        <dbReference type="EMBL" id="NIJ11831.1"/>
    </source>
</evidence>
<dbReference type="Pfam" id="PF13396">
    <property type="entry name" value="PLDc_N"/>
    <property type="match status" value="1"/>
</dbReference>
<keyword evidence="9" id="KW-1185">Reference proteome</keyword>
<dbReference type="GO" id="GO:0005886">
    <property type="term" value="C:plasma membrane"/>
    <property type="evidence" value="ECO:0007669"/>
    <property type="project" value="UniProtKB-SubCell"/>
</dbReference>
<dbReference type="AlphaFoldDB" id="A0A7X5ZQT8"/>
<evidence type="ECO:0000256" key="6">
    <source>
        <dbReference type="SAM" id="Phobius"/>
    </source>
</evidence>
<dbReference type="InterPro" id="IPR027379">
    <property type="entry name" value="CLS_N"/>
</dbReference>
<reference evidence="8 9" key="1">
    <citation type="submission" date="2020-03" db="EMBL/GenBank/DDBJ databases">
        <title>Sequencing the genomes of 1000 actinobacteria strains.</title>
        <authorList>
            <person name="Klenk H.-P."/>
        </authorList>
    </citation>
    <scope>NUCLEOTIDE SEQUENCE [LARGE SCALE GENOMIC DNA]</scope>
    <source>
        <strain evidence="8 9">DSM 45685</strain>
    </source>
</reference>